<sequence length="179" mass="20357">MKVNTASQVVFIKHNLLLEYAGLFKKMRVLSPDVEEEESEAEDERNSSNDEIFMDDIGVVAHISAYIYTTRKQYVELLDCCLLNKLDQAHVFSVAQDLLAHLRDNELDSVKNHLQSNINKLNAIDSYRTAELVLDNFPDFFGQTERISFVLLKNCFESANKMSYKMGGDLPVSNVQKSG</sequence>
<name>A0A915EM96_9BILA</name>
<proteinExistence type="predicted"/>
<evidence type="ECO:0000313" key="2">
    <source>
        <dbReference type="WBParaSite" id="jg6860"/>
    </source>
</evidence>
<organism evidence="1 2">
    <name type="scientific">Ditylenchus dipsaci</name>
    <dbReference type="NCBI Taxonomy" id="166011"/>
    <lineage>
        <taxon>Eukaryota</taxon>
        <taxon>Metazoa</taxon>
        <taxon>Ecdysozoa</taxon>
        <taxon>Nematoda</taxon>
        <taxon>Chromadorea</taxon>
        <taxon>Rhabditida</taxon>
        <taxon>Tylenchina</taxon>
        <taxon>Tylenchomorpha</taxon>
        <taxon>Sphaerularioidea</taxon>
        <taxon>Anguinidae</taxon>
        <taxon>Anguininae</taxon>
        <taxon>Ditylenchus</taxon>
    </lineage>
</organism>
<accession>A0A915EM96</accession>
<evidence type="ECO:0000313" key="1">
    <source>
        <dbReference type="Proteomes" id="UP000887574"/>
    </source>
</evidence>
<dbReference type="Proteomes" id="UP000887574">
    <property type="component" value="Unplaced"/>
</dbReference>
<reference evidence="2" key="1">
    <citation type="submission" date="2022-11" db="UniProtKB">
        <authorList>
            <consortium name="WormBaseParasite"/>
        </authorList>
    </citation>
    <scope>IDENTIFICATION</scope>
</reference>
<dbReference type="WBParaSite" id="jg6860">
    <property type="protein sequence ID" value="jg6860"/>
    <property type="gene ID" value="jg6860"/>
</dbReference>
<protein>
    <submittedName>
        <fullName evidence="2">BTB domain-containing protein</fullName>
    </submittedName>
</protein>
<dbReference type="AlphaFoldDB" id="A0A915EM96"/>
<keyword evidence="1" id="KW-1185">Reference proteome</keyword>